<dbReference type="AlphaFoldDB" id="A0A9W7W3F6"/>
<sequence>MALWTVKTALQRRLRIDMAQLAAQFRHNEGGNFKRMIEWGIGSWAGADEVFMKIQKAAAPPYR</sequence>
<proteinExistence type="predicted"/>
<name>A0A9W7W3F6_9PEZI</name>
<accession>A0A9W7W3F6</accession>
<evidence type="ECO:0000313" key="2">
    <source>
        <dbReference type="Proteomes" id="UP001138500"/>
    </source>
</evidence>
<dbReference type="EMBL" id="RIBY02001590">
    <property type="protein sequence ID" value="KAH9828400.1"/>
    <property type="molecule type" value="Genomic_DNA"/>
</dbReference>
<keyword evidence="2" id="KW-1185">Reference proteome</keyword>
<organism evidence="1 2">
    <name type="scientific">Teratosphaeria destructans</name>
    <dbReference type="NCBI Taxonomy" id="418781"/>
    <lineage>
        <taxon>Eukaryota</taxon>
        <taxon>Fungi</taxon>
        <taxon>Dikarya</taxon>
        <taxon>Ascomycota</taxon>
        <taxon>Pezizomycotina</taxon>
        <taxon>Dothideomycetes</taxon>
        <taxon>Dothideomycetidae</taxon>
        <taxon>Mycosphaerellales</taxon>
        <taxon>Teratosphaeriaceae</taxon>
        <taxon>Teratosphaeria</taxon>
    </lineage>
</organism>
<dbReference type="Proteomes" id="UP001138500">
    <property type="component" value="Unassembled WGS sequence"/>
</dbReference>
<gene>
    <name evidence="1" type="ORF">Tdes44962_MAKER09332</name>
</gene>
<protein>
    <submittedName>
        <fullName evidence="1">Uncharacterized protein</fullName>
    </submittedName>
</protein>
<reference evidence="1 2" key="1">
    <citation type="journal article" date="2018" name="IMA Fungus">
        <title>IMA Genome-F 10: Nine draft genome sequences of Claviceps purpurea s.lat., including C. arundinis, C. humidiphila, and C. cf. spartinae, pseudomolecules for the pitch canker pathogen Fusarium circinatum, draft genome of Davidsoniella eucalypti, Grosmannia galeiformis, Quambalaria eucalypti, and Teratosphaeria destructans.</title>
        <authorList>
            <person name="Wingfield B.D."/>
            <person name="Liu M."/>
            <person name="Nguyen H.D."/>
            <person name="Lane F.A."/>
            <person name="Morgan S.W."/>
            <person name="De Vos L."/>
            <person name="Wilken P.M."/>
            <person name="Duong T.A."/>
            <person name="Aylward J."/>
            <person name="Coetzee M.P."/>
            <person name="Dadej K."/>
            <person name="De Beer Z.W."/>
            <person name="Findlay W."/>
            <person name="Havenga M."/>
            <person name="Kolarik M."/>
            <person name="Menzies J.G."/>
            <person name="Naidoo K."/>
            <person name="Pochopski O."/>
            <person name="Shoukouhi P."/>
            <person name="Santana Q.C."/>
            <person name="Seifert K.A."/>
            <person name="Soal N."/>
            <person name="Steenkamp E.T."/>
            <person name="Tatham C.T."/>
            <person name="van der Nest M.A."/>
            <person name="Wingfield M.J."/>
        </authorList>
    </citation>
    <scope>NUCLEOTIDE SEQUENCE [LARGE SCALE GENOMIC DNA]</scope>
    <source>
        <strain evidence="1">CMW44962</strain>
    </source>
</reference>
<comment type="caution">
    <text evidence="1">The sequence shown here is derived from an EMBL/GenBank/DDBJ whole genome shotgun (WGS) entry which is preliminary data.</text>
</comment>
<evidence type="ECO:0000313" key="1">
    <source>
        <dbReference type="EMBL" id="KAH9828400.1"/>
    </source>
</evidence>
<reference evidence="1 2" key="2">
    <citation type="journal article" date="2021" name="Curr. Genet.">
        <title>Genetic response to nitrogen starvation in the aggressive Eucalyptus foliar pathogen Teratosphaeria destructans.</title>
        <authorList>
            <person name="Havenga M."/>
            <person name="Wingfield B.D."/>
            <person name="Wingfield M.J."/>
            <person name="Dreyer L.L."/>
            <person name="Roets F."/>
            <person name="Aylward J."/>
        </authorList>
    </citation>
    <scope>NUCLEOTIDE SEQUENCE [LARGE SCALE GENOMIC DNA]</scope>
    <source>
        <strain evidence="1">CMW44962</strain>
    </source>
</reference>